<dbReference type="WBParaSite" id="PEQ_0000017901-mRNA-1">
    <property type="protein sequence ID" value="PEQ_0000017901-mRNA-1"/>
    <property type="gene ID" value="PEQ_0000017901"/>
</dbReference>
<name>A0A914R1Q0_PAREQ</name>
<dbReference type="GO" id="GO:0005793">
    <property type="term" value="C:endoplasmic reticulum-Golgi intermediate compartment"/>
    <property type="evidence" value="ECO:0007669"/>
    <property type="project" value="TreeGrafter"/>
</dbReference>
<dbReference type="InterPro" id="IPR013766">
    <property type="entry name" value="Thioredoxin_domain"/>
</dbReference>
<proteinExistence type="predicted"/>
<protein>
    <submittedName>
        <fullName evidence="3">Thioredoxin domain-containing protein</fullName>
    </submittedName>
</protein>
<dbReference type="Proteomes" id="UP000887564">
    <property type="component" value="Unplaced"/>
</dbReference>
<dbReference type="GO" id="GO:0006457">
    <property type="term" value="P:protein folding"/>
    <property type="evidence" value="ECO:0007669"/>
    <property type="project" value="TreeGrafter"/>
</dbReference>
<evidence type="ECO:0000313" key="2">
    <source>
        <dbReference type="Proteomes" id="UP000887564"/>
    </source>
</evidence>
<dbReference type="SUPFAM" id="SSF52833">
    <property type="entry name" value="Thioredoxin-like"/>
    <property type="match status" value="1"/>
</dbReference>
<dbReference type="Pfam" id="PF00085">
    <property type="entry name" value="Thioredoxin"/>
    <property type="match status" value="1"/>
</dbReference>
<dbReference type="GO" id="GO:0003756">
    <property type="term" value="F:protein disulfide isomerase activity"/>
    <property type="evidence" value="ECO:0007669"/>
    <property type="project" value="TreeGrafter"/>
</dbReference>
<reference evidence="3" key="1">
    <citation type="submission" date="2022-11" db="UniProtKB">
        <authorList>
            <consortium name="WormBaseParasite"/>
        </authorList>
    </citation>
    <scope>IDENTIFICATION</scope>
</reference>
<dbReference type="AlphaFoldDB" id="A0A914R1Q0"/>
<accession>A0A914R1Q0</accession>
<dbReference type="Gene3D" id="3.40.30.10">
    <property type="entry name" value="Glutaredoxin"/>
    <property type="match status" value="1"/>
</dbReference>
<dbReference type="PANTHER" id="PTHR46295:SF1">
    <property type="entry name" value="ENDOPLASMIC RETICULUM RESIDENT PROTEIN 44"/>
    <property type="match status" value="1"/>
</dbReference>
<organism evidence="2 3">
    <name type="scientific">Parascaris equorum</name>
    <name type="common">Equine roundworm</name>
    <dbReference type="NCBI Taxonomy" id="6256"/>
    <lineage>
        <taxon>Eukaryota</taxon>
        <taxon>Metazoa</taxon>
        <taxon>Ecdysozoa</taxon>
        <taxon>Nematoda</taxon>
        <taxon>Chromadorea</taxon>
        <taxon>Rhabditida</taxon>
        <taxon>Spirurina</taxon>
        <taxon>Ascaridomorpha</taxon>
        <taxon>Ascaridoidea</taxon>
        <taxon>Ascarididae</taxon>
        <taxon>Parascaris</taxon>
    </lineage>
</organism>
<dbReference type="InterPro" id="IPR036249">
    <property type="entry name" value="Thioredoxin-like_sf"/>
</dbReference>
<dbReference type="GO" id="GO:0005789">
    <property type="term" value="C:endoplasmic reticulum membrane"/>
    <property type="evidence" value="ECO:0007669"/>
    <property type="project" value="TreeGrafter"/>
</dbReference>
<evidence type="ECO:0000259" key="1">
    <source>
        <dbReference type="Pfam" id="PF00085"/>
    </source>
</evidence>
<evidence type="ECO:0000313" key="3">
    <source>
        <dbReference type="WBParaSite" id="PEQ_0000017901-mRNA-1"/>
    </source>
</evidence>
<sequence>MGNLRHEFRDDRYQDLPPGKVAWASVDSDRQGDIAQKYHVNKYPTLKLFRNGELVKKEY</sequence>
<feature type="domain" description="Thioredoxin" evidence="1">
    <location>
        <begin position="15"/>
        <end position="57"/>
    </location>
</feature>
<keyword evidence="2" id="KW-1185">Reference proteome</keyword>
<dbReference type="PANTHER" id="PTHR46295">
    <property type="entry name" value="ENDOPLASMIC RETICULUM RESIDENT PROTEIN 44"/>
    <property type="match status" value="1"/>
</dbReference>
<dbReference type="InterPro" id="IPR052643">
    <property type="entry name" value="ERP44"/>
</dbReference>